<evidence type="ECO:0000256" key="1">
    <source>
        <dbReference type="ARBA" id="ARBA00004141"/>
    </source>
</evidence>
<dbReference type="RefSeq" id="WP_040047374.1">
    <property type="nucleotide sequence ID" value="NZ_JWIR02000025.1"/>
</dbReference>
<dbReference type="STRING" id="1221996.QY95_01130"/>
<accession>A0A0F5I7D5</accession>
<comment type="subcellular location">
    <subcellularLocation>
        <location evidence="1">Membrane</location>
        <topology evidence="1">Multi-pass membrane protein</topology>
    </subcellularLocation>
</comment>
<feature type="transmembrane region" description="Helical" evidence="6">
    <location>
        <begin position="308"/>
        <end position="335"/>
    </location>
</feature>
<dbReference type="Pfam" id="PF01594">
    <property type="entry name" value="AI-2E_transport"/>
    <property type="match status" value="1"/>
</dbReference>
<feature type="transmembrane region" description="Helical" evidence="6">
    <location>
        <begin position="72"/>
        <end position="95"/>
    </location>
</feature>
<sequence>MVNKSWFQAGVAILLALLIIMLFREINDVFQPLVIIASTVFLPLLLAGVLFYLTQPVSNWLENKGMPRWGSILSVFLLLILFFWILYAMIGPIVIQQSSKFAENTPEMVDAVEDGINYFMNQRDRLPQFAIDSLKEAEGNIEDWAMSFGSWLFNFLQGFLQTIALVVLTPFFLFYMLKDRERFLPFFTQFFSGRRKRWVTDTLLDLDHTLRSYIQGQLLVSFLVGVMLYIGYLIIGLDYSLVLALIGMATNVIPFLGPYLAVIPALFVAWIQEPQMVIWVALVMLIAQQIESNLISPNVMGKALHIHPLTVITLILAAGNIAGLWGIILAIPTYAALKTIVMNLYEERRRITEAATKEVE</sequence>
<feature type="transmembrane region" description="Helical" evidence="6">
    <location>
        <begin position="213"/>
        <end position="235"/>
    </location>
</feature>
<keyword evidence="4 6" id="KW-1133">Transmembrane helix</keyword>
<comment type="caution">
    <text evidence="7">The sequence shown here is derived from an EMBL/GenBank/DDBJ whole genome shotgun (WGS) entry which is preliminary data.</text>
</comment>
<feature type="transmembrane region" description="Helical" evidence="6">
    <location>
        <begin position="276"/>
        <end position="296"/>
    </location>
</feature>
<dbReference type="EMBL" id="JWIR02000025">
    <property type="protein sequence ID" value="KKB41067.1"/>
    <property type="molecule type" value="Genomic_DNA"/>
</dbReference>
<dbReference type="PANTHER" id="PTHR21716:SF69">
    <property type="entry name" value="TRANSPORT PROTEIN YUBA-RELATED"/>
    <property type="match status" value="1"/>
</dbReference>
<protein>
    <submittedName>
        <fullName evidence="7">Membrane protein YrrI</fullName>
    </submittedName>
</protein>
<dbReference type="Proteomes" id="UP000031563">
    <property type="component" value="Unassembled WGS sequence"/>
</dbReference>
<feature type="transmembrane region" description="Helical" evidence="6">
    <location>
        <begin position="151"/>
        <end position="177"/>
    </location>
</feature>
<evidence type="ECO:0000313" key="7">
    <source>
        <dbReference type="EMBL" id="KKB41067.1"/>
    </source>
</evidence>
<feature type="transmembrane region" description="Helical" evidence="6">
    <location>
        <begin position="242"/>
        <end position="270"/>
    </location>
</feature>
<feature type="transmembrane region" description="Helical" evidence="6">
    <location>
        <begin position="30"/>
        <end position="52"/>
    </location>
</feature>
<keyword evidence="3 6" id="KW-0812">Transmembrane</keyword>
<reference evidence="7" key="1">
    <citation type="submission" date="2015-02" db="EMBL/GenBank/DDBJ databases">
        <title>Genome Assembly of Bacillaceae bacterium MTCC 8252.</title>
        <authorList>
            <person name="Verma A."/>
            <person name="Khatri I."/>
            <person name="Mual P."/>
            <person name="Subramanian S."/>
            <person name="Krishnamurthi S."/>
        </authorList>
    </citation>
    <scope>NUCLEOTIDE SEQUENCE [LARGE SCALE GENOMIC DNA]</scope>
    <source>
        <strain evidence="7">MTCC 8252</strain>
    </source>
</reference>
<keyword evidence="8" id="KW-1185">Reference proteome</keyword>
<name>A0A0F5I7D5_BACTR</name>
<comment type="similarity">
    <text evidence="2">Belongs to the autoinducer-2 exporter (AI-2E) (TC 2.A.86) family.</text>
</comment>
<organism evidence="7 8">
    <name type="scientific">Bacillus thermotolerans</name>
    <name type="common">Quasibacillus thermotolerans</name>
    <dbReference type="NCBI Taxonomy" id="1221996"/>
    <lineage>
        <taxon>Bacteria</taxon>
        <taxon>Bacillati</taxon>
        <taxon>Bacillota</taxon>
        <taxon>Bacilli</taxon>
        <taxon>Bacillales</taxon>
        <taxon>Bacillaceae</taxon>
        <taxon>Bacillus</taxon>
    </lineage>
</organism>
<feature type="transmembrane region" description="Helical" evidence="6">
    <location>
        <begin position="6"/>
        <end position="23"/>
    </location>
</feature>
<dbReference type="OrthoDB" id="9793390at2"/>
<dbReference type="GO" id="GO:0055085">
    <property type="term" value="P:transmembrane transport"/>
    <property type="evidence" value="ECO:0007669"/>
    <property type="project" value="TreeGrafter"/>
</dbReference>
<dbReference type="PANTHER" id="PTHR21716">
    <property type="entry name" value="TRANSMEMBRANE PROTEIN"/>
    <property type="match status" value="1"/>
</dbReference>
<evidence type="ECO:0000256" key="3">
    <source>
        <dbReference type="ARBA" id="ARBA00022692"/>
    </source>
</evidence>
<evidence type="ECO:0000256" key="5">
    <source>
        <dbReference type="ARBA" id="ARBA00023136"/>
    </source>
</evidence>
<gene>
    <name evidence="7" type="ORF">QY95_01130</name>
</gene>
<dbReference type="InterPro" id="IPR002549">
    <property type="entry name" value="AI-2E-like"/>
</dbReference>
<evidence type="ECO:0000256" key="2">
    <source>
        <dbReference type="ARBA" id="ARBA00009773"/>
    </source>
</evidence>
<evidence type="ECO:0000256" key="6">
    <source>
        <dbReference type="SAM" id="Phobius"/>
    </source>
</evidence>
<keyword evidence="5 6" id="KW-0472">Membrane</keyword>
<evidence type="ECO:0000313" key="8">
    <source>
        <dbReference type="Proteomes" id="UP000031563"/>
    </source>
</evidence>
<dbReference type="AlphaFoldDB" id="A0A0F5I7D5"/>
<dbReference type="GO" id="GO:0016020">
    <property type="term" value="C:membrane"/>
    <property type="evidence" value="ECO:0007669"/>
    <property type="project" value="UniProtKB-SubCell"/>
</dbReference>
<evidence type="ECO:0000256" key="4">
    <source>
        <dbReference type="ARBA" id="ARBA00022989"/>
    </source>
</evidence>
<proteinExistence type="inferred from homology"/>